<feature type="region of interest" description="Disordered" evidence="1">
    <location>
        <begin position="1"/>
        <end position="130"/>
    </location>
</feature>
<organism evidence="2 3">
    <name type="scientific">Didymella pomorum</name>
    <dbReference type="NCBI Taxonomy" id="749634"/>
    <lineage>
        <taxon>Eukaryota</taxon>
        <taxon>Fungi</taxon>
        <taxon>Dikarya</taxon>
        <taxon>Ascomycota</taxon>
        <taxon>Pezizomycotina</taxon>
        <taxon>Dothideomycetes</taxon>
        <taxon>Pleosporomycetidae</taxon>
        <taxon>Pleosporales</taxon>
        <taxon>Pleosporineae</taxon>
        <taxon>Didymellaceae</taxon>
        <taxon>Didymella</taxon>
    </lineage>
</organism>
<protein>
    <submittedName>
        <fullName evidence="2">Uncharacterized protein</fullName>
    </submittedName>
</protein>
<feature type="compositionally biased region" description="Low complexity" evidence="1">
    <location>
        <begin position="355"/>
        <end position="372"/>
    </location>
</feature>
<accession>A0A9W8YVU6</accession>
<dbReference type="PANTHER" id="PTHR37332:SF1">
    <property type="entry name" value="ELMO DOMAIN-CONTAINING PROTEIN"/>
    <property type="match status" value="1"/>
</dbReference>
<feature type="compositionally biased region" description="Polar residues" evidence="1">
    <location>
        <begin position="107"/>
        <end position="117"/>
    </location>
</feature>
<feature type="region of interest" description="Disordered" evidence="1">
    <location>
        <begin position="355"/>
        <end position="382"/>
    </location>
</feature>
<comment type="caution">
    <text evidence="2">The sequence shown here is derived from an EMBL/GenBank/DDBJ whole genome shotgun (WGS) entry which is preliminary data.</text>
</comment>
<evidence type="ECO:0000256" key="1">
    <source>
        <dbReference type="SAM" id="MobiDB-lite"/>
    </source>
</evidence>
<evidence type="ECO:0000313" key="2">
    <source>
        <dbReference type="EMBL" id="KAJ4392861.1"/>
    </source>
</evidence>
<gene>
    <name evidence="2" type="ORF">N0V91_011216</name>
</gene>
<evidence type="ECO:0000313" key="3">
    <source>
        <dbReference type="Proteomes" id="UP001140510"/>
    </source>
</evidence>
<keyword evidence="3" id="KW-1185">Reference proteome</keyword>
<name>A0A9W8YVU6_9PLEO</name>
<dbReference type="EMBL" id="JAPEVA010000197">
    <property type="protein sequence ID" value="KAJ4392861.1"/>
    <property type="molecule type" value="Genomic_DNA"/>
</dbReference>
<proteinExistence type="predicted"/>
<feature type="region of interest" description="Disordered" evidence="1">
    <location>
        <begin position="143"/>
        <end position="163"/>
    </location>
</feature>
<dbReference type="OrthoDB" id="14339at2759"/>
<dbReference type="AlphaFoldDB" id="A0A9W8YVU6"/>
<dbReference type="Proteomes" id="UP001140510">
    <property type="component" value="Unassembled WGS sequence"/>
</dbReference>
<feature type="compositionally biased region" description="Polar residues" evidence="1">
    <location>
        <begin position="51"/>
        <end position="78"/>
    </location>
</feature>
<sequence>METPSNVFSSVFGRRKSKAIRNRPPPALTSPTSPIKEDPTPKTPPPPDTASDIQSPPRQYASPTTPQKRLNSRHSIASSVGELGLQLRRSRSTSLRSATSSHKRHASTASTMHSVSLSPEKVPPAAPISASRPTLSIATFARNKAKSSDNVKPDNTQYYDKAPLSALDKPKTPFMAAMPLRNPPTQTTARSASIAGLAPAAPISVPNGANPNIIFQHIHELASKRISTLDYLRKAHEGRIYWFNTLLFAKPDLSRLPSFTPRAQSRRATQYLLLGFSLPTILDLHANSPADYLRALNALLLEFETYQSMHPSDGSLPSLSRARIPQMFKRATGGKGRRSSSATGDFPLLTPQSSFGSESGLSGFGSLSEQGGQNPDDLNPGESYMYLQTPSLPFDPDFFETWATLCDVLIDCYSRVLAMLSTPESVILAGGGSPSSVGDLFAKADARIRKLLLAGTVREFEESCRVGVRTEVGGVGKVVLGGLM</sequence>
<dbReference type="PANTHER" id="PTHR37332">
    <property type="entry name" value="EXPRESSED PROTEIN"/>
    <property type="match status" value="1"/>
</dbReference>
<reference evidence="2" key="1">
    <citation type="submission" date="2022-10" db="EMBL/GenBank/DDBJ databases">
        <title>Tapping the CABI collections for fungal endophytes: first genome assemblies for Collariella, Neodidymelliopsis, Ascochyta clinopodiicola, Didymella pomorum, Didymosphaeria variabile, Neocosmospora piperis and Neocucurbitaria cava.</title>
        <authorList>
            <person name="Hill R."/>
        </authorList>
    </citation>
    <scope>NUCLEOTIDE SEQUENCE</scope>
    <source>
        <strain evidence="2">IMI 355091</strain>
    </source>
</reference>